<name>A0ABW4Z667_9BACT</name>
<evidence type="ECO:0000256" key="2">
    <source>
        <dbReference type="SAM" id="SignalP"/>
    </source>
</evidence>
<proteinExistence type="predicted"/>
<keyword evidence="4" id="KW-1185">Reference proteome</keyword>
<feature type="region of interest" description="Disordered" evidence="1">
    <location>
        <begin position="60"/>
        <end position="84"/>
    </location>
</feature>
<protein>
    <submittedName>
        <fullName evidence="3">Uncharacterized protein</fullName>
    </submittedName>
</protein>
<dbReference type="EMBL" id="JBHUJB010000005">
    <property type="protein sequence ID" value="MFD2157419.1"/>
    <property type="molecule type" value="Genomic_DNA"/>
</dbReference>
<feature type="chain" id="PRO_5046282671" evidence="2">
    <location>
        <begin position="24"/>
        <end position="187"/>
    </location>
</feature>
<feature type="compositionally biased region" description="Basic and acidic residues" evidence="1">
    <location>
        <begin position="72"/>
        <end position="84"/>
    </location>
</feature>
<sequence>MGKCTIIWTSSLIIGLSLPAANADDKKSARFHMDNTDDFISEKTSVFTINKREFDPFGKPIDPHRKIAPKPKTSEVKKAPPKTTKKEQQILIEKEIAKLGENINVLGRRFIHGNSTYQRNDEINVIVKEKTFPLKILMISSKRVMFKDLTNNNVFTLNLGIGGATIQGNDDRPDIGTGPNKDIDLDN</sequence>
<evidence type="ECO:0000256" key="1">
    <source>
        <dbReference type="SAM" id="MobiDB-lite"/>
    </source>
</evidence>
<accession>A0ABW4Z667</accession>
<evidence type="ECO:0000313" key="4">
    <source>
        <dbReference type="Proteomes" id="UP001597389"/>
    </source>
</evidence>
<dbReference type="Proteomes" id="UP001597389">
    <property type="component" value="Unassembled WGS sequence"/>
</dbReference>
<reference evidence="4" key="1">
    <citation type="journal article" date="2019" name="Int. J. Syst. Evol. Microbiol.">
        <title>The Global Catalogue of Microorganisms (GCM) 10K type strain sequencing project: providing services to taxonomists for standard genome sequencing and annotation.</title>
        <authorList>
            <consortium name="The Broad Institute Genomics Platform"/>
            <consortium name="The Broad Institute Genome Sequencing Center for Infectious Disease"/>
            <person name="Wu L."/>
            <person name="Ma J."/>
        </authorList>
    </citation>
    <scope>NUCLEOTIDE SEQUENCE [LARGE SCALE GENOMIC DNA]</scope>
    <source>
        <strain evidence="4">CCUG 57942</strain>
    </source>
</reference>
<organism evidence="3 4">
    <name type="scientific">Rubritalea tangerina</name>
    <dbReference type="NCBI Taxonomy" id="430798"/>
    <lineage>
        <taxon>Bacteria</taxon>
        <taxon>Pseudomonadati</taxon>
        <taxon>Verrucomicrobiota</taxon>
        <taxon>Verrucomicrobiia</taxon>
        <taxon>Verrucomicrobiales</taxon>
        <taxon>Rubritaleaceae</taxon>
        <taxon>Rubritalea</taxon>
    </lineage>
</organism>
<dbReference type="RefSeq" id="WP_377091226.1">
    <property type="nucleotide sequence ID" value="NZ_JBHSJL010000014.1"/>
</dbReference>
<feature type="signal peptide" evidence="2">
    <location>
        <begin position="1"/>
        <end position="23"/>
    </location>
</feature>
<gene>
    <name evidence="3" type="ORF">ACFSW8_00735</name>
</gene>
<feature type="region of interest" description="Disordered" evidence="1">
    <location>
        <begin position="166"/>
        <end position="187"/>
    </location>
</feature>
<keyword evidence="2" id="KW-0732">Signal</keyword>
<evidence type="ECO:0000313" key="3">
    <source>
        <dbReference type="EMBL" id="MFD2157419.1"/>
    </source>
</evidence>
<comment type="caution">
    <text evidence="3">The sequence shown here is derived from an EMBL/GenBank/DDBJ whole genome shotgun (WGS) entry which is preliminary data.</text>
</comment>